<dbReference type="PANTHER" id="PTHR43394">
    <property type="entry name" value="ATP-DEPENDENT PERMEASE MDL1, MITOCHONDRIAL"/>
    <property type="match status" value="1"/>
</dbReference>
<feature type="domain" description="ABC transmembrane type-1" evidence="12">
    <location>
        <begin position="67"/>
        <end position="305"/>
    </location>
</feature>
<dbReference type="PROSITE" id="PS50893">
    <property type="entry name" value="ABC_TRANSPORTER_2"/>
    <property type="match status" value="1"/>
</dbReference>
<protein>
    <submittedName>
        <fullName evidence="13">Multidrug resistance ABC transporter ATP-binding/permease protein BmrA</fullName>
        <ecNumber evidence="13">3.6.3.-</ecNumber>
    </submittedName>
</protein>
<dbReference type="EC" id="3.6.3.-" evidence="13"/>
<evidence type="ECO:0000256" key="1">
    <source>
        <dbReference type="ARBA" id="ARBA00004651"/>
    </source>
</evidence>
<dbReference type="GO" id="GO:0016887">
    <property type="term" value="F:ATP hydrolysis activity"/>
    <property type="evidence" value="ECO:0007669"/>
    <property type="project" value="InterPro"/>
</dbReference>
<keyword evidence="6" id="KW-0788">Thiol protease</keyword>
<evidence type="ECO:0000259" key="12">
    <source>
        <dbReference type="PROSITE" id="PS50929"/>
    </source>
</evidence>
<keyword evidence="4 10" id="KW-0812">Transmembrane</keyword>
<evidence type="ECO:0000256" key="7">
    <source>
        <dbReference type="ARBA" id="ARBA00022840"/>
    </source>
</evidence>
<evidence type="ECO:0000256" key="4">
    <source>
        <dbReference type="ARBA" id="ARBA00022692"/>
    </source>
</evidence>
<evidence type="ECO:0000256" key="8">
    <source>
        <dbReference type="ARBA" id="ARBA00022989"/>
    </source>
</evidence>
<dbReference type="InterPro" id="IPR039421">
    <property type="entry name" value="Type_1_exporter"/>
</dbReference>
<dbReference type="InterPro" id="IPR017871">
    <property type="entry name" value="ABC_transporter-like_CS"/>
</dbReference>
<evidence type="ECO:0000313" key="14">
    <source>
        <dbReference type="Proteomes" id="UP000095727"/>
    </source>
</evidence>
<keyword evidence="13" id="KW-0378">Hydrolase</keyword>
<keyword evidence="8 10" id="KW-1133">Transmembrane helix</keyword>
<dbReference type="PANTHER" id="PTHR43394:SF1">
    <property type="entry name" value="ATP-BINDING CASSETTE SUB-FAMILY B MEMBER 10, MITOCHONDRIAL"/>
    <property type="match status" value="1"/>
</dbReference>
<dbReference type="InterPro" id="IPR036640">
    <property type="entry name" value="ABC1_TM_sf"/>
</dbReference>
<dbReference type="AlphaFoldDB" id="A0A173UIS6"/>
<evidence type="ECO:0000256" key="6">
    <source>
        <dbReference type="ARBA" id="ARBA00022807"/>
    </source>
</evidence>
<dbReference type="EMBL" id="CYXR01000029">
    <property type="protein sequence ID" value="CUN14107.1"/>
    <property type="molecule type" value="Genomic_DNA"/>
</dbReference>
<dbReference type="Proteomes" id="UP000095727">
    <property type="component" value="Unassembled WGS sequence"/>
</dbReference>
<keyword evidence="9 10" id="KW-0472">Membrane</keyword>
<dbReference type="GO" id="GO:0008234">
    <property type="term" value="F:cysteine-type peptidase activity"/>
    <property type="evidence" value="ECO:0007669"/>
    <property type="project" value="UniProtKB-KW"/>
</dbReference>
<dbReference type="Gene3D" id="1.20.1560.10">
    <property type="entry name" value="ABC transporter type 1, transmembrane domain"/>
    <property type="match status" value="1"/>
</dbReference>
<dbReference type="Pfam" id="PF00664">
    <property type="entry name" value="ABC_membrane"/>
    <property type="match status" value="1"/>
</dbReference>
<evidence type="ECO:0000313" key="13">
    <source>
        <dbReference type="EMBL" id="CUN14107.1"/>
    </source>
</evidence>
<keyword evidence="6" id="KW-0645">Protease</keyword>
<feature type="domain" description="ABC transporter" evidence="11">
    <location>
        <begin position="337"/>
        <end position="571"/>
    </location>
</feature>
<dbReference type="InterPro" id="IPR027417">
    <property type="entry name" value="P-loop_NTPase"/>
</dbReference>
<dbReference type="GO" id="GO:0015421">
    <property type="term" value="F:ABC-type oligopeptide transporter activity"/>
    <property type="evidence" value="ECO:0007669"/>
    <property type="project" value="TreeGrafter"/>
</dbReference>
<evidence type="ECO:0000256" key="9">
    <source>
        <dbReference type="ARBA" id="ARBA00023136"/>
    </source>
</evidence>
<evidence type="ECO:0000259" key="11">
    <source>
        <dbReference type="PROSITE" id="PS50893"/>
    </source>
</evidence>
<evidence type="ECO:0000256" key="2">
    <source>
        <dbReference type="ARBA" id="ARBA00022448"/>
    </source>
</evidence>
<keyword evidence="2" id="KW-0813">Transport</keyword>
<dbReference type="PROSITE" id="PS50929">
    <property type="entry name" value="ABC_TM1F"/>
    <property type="match status" value="1"/>
</dbReference>
<keyword evidence="7 13" id="KW-0067">ATP-binding</keyword>
<name>A0A173UIS6_9FIRM</name>
<dbReference type="InterPro" id="IPR003593">
    <property type="entry name" value="AAA+_ATPase"/>
</dbReference>
<evidence type="ECO:0000256" key="3">
    <source>
        <dbReference type="ARBA" id="ARBA00022475"/>
    </source>
</evidence>
<feature type="transmembrane region" description="Helical" evidence="10">
    <location>
        <begin position="128"/>
        <end position="151"/>
    </location>
</feature>
<accession>A0A173UIS6</accession>
<organism evidence="13 14">
    <name type="scientific">Coprococcus comes</name>
    <dbReference type="NCBI Taxonomy" id="410072"/>
    <lineage>
        <taxon>Bacteria</taxon>
        <taxon>Bacillati</taxon>
        <taxon>Bacillota</taxon>
        <taxon>Clostridia</taxon>
        <taxon>Lachnospirales</taxon>
        <taxon>Lachnospiraceae</taxon>
        <taxon>Coprococcus</taxon>
    </lineage>
</organism>
<keyword evidence="3" id="KW-1003">Cell membrane</keyword>
<sequence length="576" mass="64920">MERVFGKDRGSMGSFFRMLQKARLPYLWILAYIAITALLTNVGINVTEYTAELFAGNVNFGTVVLPFLAFTLLSQLISSVSKIMSNLCVARIDRNIRKMIWSKTVRLPLRYYEKNNPKEMISRITTDITAISQLIMQVFVAILTSAYTLVITLRKIGSYDQKLMIALIVVLPLNLVIAFVMGKMKFGVLDLVNQKNAELTQTIAEKTNNLLLIKSYGKEEKELQTGQEKMKGFYKSSILNAWLGFATPMYALVGAMQFIVIVMVGRSFYSSGALTLTQWIAYYGFAMNIVNQLSAYCGYWTTFKGSQGATRRVAQIMEEMEEDIENGEHVEHLCGDIELREVDFSYEDKLLFDKLDLKIPAGRVTALIGPSGSGKTTLLNLVERMYPVSGGKILFGGEDTARYSLKSFRSEISYVTQESTLFAGTIRDNILFGIKREVTDEELEKACTDAEIMDFIREQPEGFLADVGEQGEKLSGGQKQRIAFARALLKQSDYLFMDEATAAMDIRGKDQVWKSVKRHMEGKTVLMVAHDRQTVQKADYIIVMHNGKIICQGEPAEVYAENRYYRELIGSEGQGR</sequence>
<evidence type="ECO:0000256" key="5">
    <source>
        <dbReference type="ARBA" id="ARBA00022741"/>
    </source>
</evidence>
<dbReference type="InterPro" id="IPR011527">
    <property type="entry name" value="ABC1_TM_dom"/>
</dbReference>
<dbReference type="SUPFAM" id="SSF52540">
    <property type="entry name" value="P-loop containing nucleoside triphosphate hydrolases"/>
    <property type="match status" value="1"/>
</dbReference>
<proteinExistence type="predicted"/>
<gene>
    <name evidence="13" type="primary">bmrA_1</name>
    <name evidence="13" type="ORF">ERS852574_02963</name>
</gene>
<dbReference type="Gene3D" id="3.40.50.300">
    <property type="entry name" value="P-loop containing nucleotide triphosphate hydrolases"/>
    <property type="match status" value="1"/>
</dbReference>
<dbReference type="InterPro" id="IPR003439">
    <property type="entry name" value="ABC_transporter-like_ATP-bd"/>
</dbReference>
<keyword evidence="5" id="KW-0547">Nucleotide-binding</keyword>
<feature type="transmembrane region" description="Helical" evidence="10">
    <location>
        <begin position="163"/>
        <end position="181"/>
    </location>
</feature>
<reference evidence="13 14" key="1">
    <citation type="submission" date="2015-09" db="EMBL/GenBank/DDBJ databases">
        <authorList>
            <consortium name="Pathogen Informatics"/>
        </authorList>
    </citation>
    <scope>NUCLEOTIDE SEQUENCE [LARGE SCALE GENOMIC DNA]</scope>
    <source>
        <strain evidence="13 14">2789STDY5834962</strain>
    </source>
</reference>
<dbReference type="GO" id="GO:0005886">
    <property type="term" value="C:plasma membrane"/>
    <property type="evidence" value="ECO:0007669"/>
    <property type="project" value="UniProtKB-SubCell"/>
</dbReference>
<comment type="subcellular location">
    <subcellularLocation>
        <location evidence="1">Cell membrane</location>
        <topology evidence="1">Multi-pass membrane protein</topology>
    </subcellularLocation>
</comment>
<dbReference type="PROSITE" id="PS00211">
    <property type="entry name" value="ABC_TRANSPORTER_1"/>
    <property type="match status" value="1"/>
</dbReference>
<dbReference type="GO" id="GO:0005524">
    <property type="term" value="F:ATP binding"/>
    <property type="evidence" value="ECO:0007669"/>
    <property type="project" value="UniProtKB-KW"/>
</dbReference>
<feature type="transmembrane region" description="Helical" evidence="10">
    <location>
        <begin position="239"/>
        <end position="260"/>
    </location>
</feature>
<dbReference type="Pfam" id="PF00005">
    <property type="entry name" value="ABC_tran"/>
    <property type="match status" value="1"/>
</dbReference>
<dbReference type="SMART" id="SM00382">
    <property type="entry name" value="AAA"/>
    <property type="match status" value="1"/>
</dbReference>
<feature type="transmembrane region" description="Helical" evidence="10">
    <location>
        <begin position="280"/>
        <end position="302"/>
    </location>
</feature>
<dbReference type="RefSeq" id="WP_055158331.1">
    <property type="nucleotide sequence ID" value="NZ_CYXR01000029.1"/>
</dbReference>
<evidence type="ECO:0000256" key="10">
    <source>
        <dbReference type="SAM" id="Phobius"/>
    </source>
</evidence>
<dbReference type="FunFam" id="3.40.50.300:FF:000299">
    <property type="entry name" value="ABC transporter ATP-binding protein/permease"/>
    <property type="match status" value="1"/>
</dbReference>
<dbReference type="SUPFAM" id="SSF90123">
    <property type="entry name" value="ABC transporter transmembrane region"/>
    <property type="match status" value="1"/>
</dbReference>
<feature type="transmembrane region" description="Helical" evidence="10">
    <location>
        <begin position="26"/>
        <end position="46"/>
    </location>
</feature>